<dbReference type="EMBL" id="BPLQ01008891">
    <property type="protein sequence ID" value="GIY40192.1"/>
    <property type="molecule type" value="Genomic_DNA"/>
</dbReference>
<protein>
    <submittedName>
        <fullName evidence="1">Uncharacterized protein</fullName>
    </submittedName>
</protein>
<gene>
    <name evidence="1" type="ORF">CDAR_424421</name>
</gene>
<sequence length="135" mass="16052">MFQIIISIRDKHKPRLTASIRICPRDPRKMNCSFGCDTKNAKTHLMKRCFQITNPQLYWSLLRSKQIEIRKAKAFLFSKNCFNCTCSKLRNKGREKERQDYKSALFRTVLNCRELRRLETHHLFSGNAFRSLIIP</sequence>
<dbReference type="Proteomes" id="UP001054837">
    <property type="component" value="Unassembled WGS sequence"/>
</dbReference>
<dbReference type="AlphaFoldDB" id="A0AAV4T3T0"/>
<name>A0AAV4T3T0_9ARAC</name>
<evidence type="ECO:0000313" key="2">
    <source>
        <dbReference type="Proteomes" id="UP001054837"/>
    </source>
</evidence>
<accession>A0AAV4T3T0</accession>
<organism evidence="1 2">
    <name type="scientific">Caerostris darwini</name>
    <dbReference type="NCBI Taxonomy" id="1538125"/>
    <lineage>
        <taxon>Eukaryota</taxon>
        <taxon>Metazoa</taxon>
        <taxon>Ecdysozoa</taxon>
        <taxon>Arthropoda</taxon>
        <taxon>Chelicerata</taxon>
        <taxon>Arachnida</taxon>
        <taxon>Araneae</taxon>
        <taxon>Araneomorphae</taxon>
        <taxon>Entelegynae</taxon>
        <taxon>Araneoidea</taxon>
        <taxon>Araneidae</taxon>
        <taxon>Caerostris</taxon>
    </lineage>
</organism>
<keyword evidence="2" id="KW-1185">Reference proteome</keyword>
<comment type="caution">
    <text evidence="1">The sequence shown here is derived from an EMBL/GenBank/DDBJ whole genome shotgun (WGS) entry which is preliminary data.</text>
</comment>
<reference evidence="1 2" key="1">
    <citation type="submission" date="2021-06" db="EMBL/GenBank/DDBJ databases">
        <title>Caerostris darwini draft genome.</title>
        <authorList>
            <person name="Kono N."/>
            <person name="Arakawa K."/>
        </authorList>
    </citation>
    <scope>NUCLEOTIDE SEQUENCE [LARGE SCALE GENOMIC DNA]</scope>
</reference>
<proteinExistence type="predicted"/>
<evidence type="ECO:0000313" key="1">
    <source>
        <dbReference type="EMBL" id="GIY40192.1"/>
    </source>
</evidence>